<dbReference type="KEGG" id="llh:I41_27750"/>
<gene>
    <name evidence="1" type="ORF">I41_27750</name>
</gene>
<protein>
    <submittedName>
        <fullName evidence="1">Uncharacterized protein</fullName>
    </submittedName>
</protein>
<name>A0A517TYZ2_9BACT</name>
<evidence type="ECO:0000313" key="2">
    <source>
        <dbReference type="Proteomes" id="UP000317909"/>
    </source>
</evidence>
<dbReference type="AlphaFoldDB" id="A0A517TYZ2"/>
<keyword evidence="2" id="KW-1185">Reference proteome</keyword>
<proteinExistence type="predicted"/>
<dbReference type="Proteomes" id="UP000317909">
    <property type="component" value="Chromosome"/>
</dbReference>
<dbReference type="EMBL" id="CP036339">
    <property type="protein sequence ID" value="QDT73586.1"/>
    <property type="molecule type" value="Genomic_DNA"/>
</dbReference>
<organism evidence="1 2">
    <name type="scientific">Lacipirellula limnantheis</name>
    <dbReference type="NCBI Taxonomy" id="2528024"/>
    <lineage>
        <taxon>Bacteria</taxon>
        <taxon>Pseudomonadati</taxon>
        <taxon>Planctomycetota</taxon>
        <taxon>Planctomycetia</taxon>
        <taxon>Pirellulales</taxon>
        <taxon>Lacipirellulaceae</taxon>
        <taxon>Lacipirellula</taxon>
    </lineage>
</organism>
<dbReference type="RefSeq" id="WP_145433159.1">
    <property type="nucleotide sequence ID" value="NZ_CP036339.1"/>
</dbReference>
<sequence>MGVDPDNGQLDLFDADKVQAAAAQEPEYLASTIVGGSNATQTPRVEALLAQLKSADGHIALETDDSEAAATSGKAVSPLGGASGSAQSVEALLKSLKKKEASGGG</sequence>
<accession>A0A517TYZ2</accession>
<reference evidence="1 2" key="1">
    <citation type="submission" date="2019-02" db="EMBL/GenBank/DDBJ databases">
        <title>Deep-cultivation of Planctomycetes and their phenomic and genomic characterization uncovers novel biology.</title>
        <authorList>
            <person name="Wiegand S."/>
            <person name="Jogler M."/>
            <person name="Boedeker C."/>
            <person name="Pinto D."/>
            <person name="Vollmers J."/>
            <person name="Rivas-Marin E."/>
            <person name="Kohn T."/>
            <person name="Peeters S.H."/>
            <person name="Heuer A."/>
            <person name="Rast P."/>
            <person name="Oberbeckmann S."/>
            <person name="Bunk B."/>
            <person name="Jeske O."/>
            <person name="Meyerdierks A."/>
            <person name="Storesund J.E."/>
            <person name="Kallscheuer N."/>
            <person name="Luecker S."/>
            <person name="Lage O.M."/>
            <person name="Pohl T."/>
            <person name="Merkel B.J."/>
            <person name="Hornburger P."/>
            <person name="Mueller R.-W."/>
            <person name="Bruemmer F."/>
            <person name="Labrenz M."/>
            <person name="Spormann A.M."/>
            <person name="Op den Camp H."/>
            <person name="Overmann J."/>
            <person name="Amann R."/>
            <person name="Jetten M.S.M."/>
            <person name="Mascher T."/>
            <person name="Medema M.H."/>
            <person name="Devos D.P."/>
            <person name="Kaster A.-K."/>
            <person name="Ovreas L."/>
            <person name="Rohde M."/>
            <person name="Galperin M.Y."/>
            <person name="Jogler C."/>
        </authorList>
    </citation>
    <scope>NUCLEOTIDE SEQUENCE [LARGE SCALE GENOMIC DNA]</scope>
    <source>
        <strain evidence="1 2">I41</strain>
    </source>
</reference>
<evidence type="ECO:0000313" key="1">
    <source>
        <dbReference type="EMBL" id="QDT73586.1"/>
    </source>
</evidence>